<reference evidence="2" key="1">
    <citation type="submission" date="2023-03" db="EMBL/GenBank/DDBJ databases">
        <authorList>
            <person name="Steffen K."/>
            <person name="Cardenas P."/>
        </authorList>
    </citation>
    <scope>NUCLEOTIDE SEQUENCE</scope>
</reference>
<feature type="compositionally biased region" description="Polar residues" evidence="1">
    <location>
        <begin position="105"/>
        <end position="117"/>
    </location>
</feature>
<dbReference type="Proteomes" id="UP001174909">
    <property type="component" value="Unassembled WGS sequence"/>
</dbReference>
<feature type="compositionally biased region" description="Acidic residues" evidence="1">
    <location>
        <begin position="48"/>
        <end position="57"/>
    </location>
</feature>
<name>A0AA35U0Q5_GEOBA</name>
<dbReference type="EMBL" id="CASHTH010004453">
    <property type="protein sequence ID" value="CAI8057513.1"/>
    <property type="molecule type" value="Genomic_DNA"/>
</dbReference>
<sequence>MCYLWICKRRKHIIYYVVGDSELDEKEEDDEAEVHCNPDATTTNPYTDDPDTEDDIDSGISGEGKSCRTRHPAVARRGSAPSLSPSAVAASVQVVMELKAAQGATAANPNSSHQETALVTGEPEPSHRETDTDFRRSEHEVAATDYEEIPSLDSLTFDWQVELPATFSSSSEWATLSAAQNSDSLNLSEISDIA</sequence>
<evidence type="ECO:0000313" key="2">
    <source>
        <dbReference type="EMBL" id="CAI8057513.1"/>
    </source>
</evidence>
<organism evidence="2 3">
    <name type="scientific">Geodia barretti</name>
    <name type="common">Barrett's horny sponge</name>
    <dbReference type="NCBI Taxonomy" id="519541"/>
    <lineage>
        <taxon>Eukaryota</taxon>
        <taxon>Metazoa</taxon>
        <taxon>Porifera</taxon>
        <taxon>Demospongiae</taxon>
        <taxon>Heteroscleromorpha</taxon>
        <taxon>Tetractinellida</taxon>
        <taxon>Astrophorina</taxon>
        <taxon>Geodiidae</taxon>
        <taxon>Geodia</taxon>
    </lineage>
</organism>
<protein>
    <submittedName>
        <fullName evidence="2">Uncharacterized protein</fullName>
    </submittedName>
</protein>
<feature type="region of interest" description="Disordered" evidence="1">
    <location>
        <begin position="103"/>
        <end position="135"/>
    </location>
</feature>
<evidence type="ECO:0000313" key="3">
    <source>
        <dbReference type="Proteomes" id="UP001174909"/>
    </source>
</evidence>
<evidence type="ECO:0000256" key="1">
    <source>
        <dbReference type="SAM" id="MobiDB-lite"/>
    </source>
</evidence>
<keyword evidence="3" id="KW-1185">Reference proteome</keyword>
<dbReference type="AlphaFoldDB" id="A0AA35U0Q5"/>
<proteinExistence type="predicted"/>
<feature type="compositionally biased region" description="Low complexity" evidence="1">
    <location>
        <begin position="38"/>
        <end position="47"/>
    </location>
</feature>
<accession>A0AA35U0Q5</accession>
<gene>
    <name evidence="2" type="ORF">GBAR_LOCUS31352</name>
</gene>
<comment type="caution">
    <text evidence="2">The sequence shown here is derived from an EMBL/GenBank/DDBJ whole genome shotgun (WGS) entry which is preliminary data.</text>
</comment>
<feature type="compositionally biased region" description="Basic and acidic residues" evidence="1">
    <location>
        <begin position="124"/>
        <end position="135"/>
    </location>
</feature>
<feature type="region of interest" description="Disordered" evidence="1">
    <location>
        <begin position="25"/>
        <end position="69"/>
    </location>
</feature>